<dbReference type="GO" id="GO:0003677">
    <property type="term" value="F:DNA binding"/>
    <property type="evidence" value="ECO:0007669"/>
    <property type="project" value="InterPro"/>
</dbReference>
<dbReference type="SUPFAM" id="SSF47413">
    <property type="entry name" value="lambda repressor-like DNA-binding domains"/>
    <property type="match status" value="1"/>
</dbReference>
<gene>
    <name evidence="3 5" type="primary">cynS</name>
    <name evidence="5" type="ORF">EHV23_11775</name>
</gene>
<dbReference type="PANTHER" id="PTHR34186:SF2">
    <property type="entry name" value="CYANATE HYDRATASE"/>
    <property type="match status" value="1"/>
</dbReference>
<dbReference type="Proteomes" id="UP000270261">
    <property type="component" value="Unassembled WGS sequence"/>
</dbReference>
<dbReference type="PANTHER" id="PTHR34186">
    <property type="entry name" value="CYANATE HYDRATASE"/>
    <property type="match status" value="1"/>
</dbReference>
<dbReference type="Gene3D" id="1.10.260.40">
    <property type="entry name" value="lambda repressor-like DNA-binding domains"/>
    <property type="match status" value="1"/>
</dbReference>
<dbReference type="PRINTS" id="PR01693">
    <property type="entry name" value="CYANASE"/>
</dbReference>
<feature type="active site" evidence="3">
    <location>
        <position position="91"/>
    </location>
</feature>
<dbReference type="InterPro" id="IPR003712">
    <property type="entry name" value="Cyanate_lyase_C"/>
</dbReference>
<dbReference type="Pfam" id="PF02560">
    <property type="entry name" value="Cyanate_lyase"/>
    <property type="match status" value="1"/>
</dbReference>
<keyword evidence="2 3" id="KW-0456">Lyase</keyword>
<evidence type="ECO:0000256" key="3">
    <source>
        <dbReference type="HAMAP-Rule" id="MF_00535"/>
    </source>
</evidence>
<name>A0A3R8NAC0_9BURK</name>
<dbReference type="EMBL" id="RRUE01000002">
    <property type="protein sequence ID" value="RRN44053.1"/>
    <property type="molecule type" value="Genomic_DNA"/>
</dbReference>
<evidence type="ECO:0000313" key="6">
    <source>
        <dbReference type="Proteomes" id="UP000270261"/>
    </source>
</evidence>
<comment type="similarity">
    <text evidence="3">Belongs to the cyanase family.</text>
</comment>
<dbReference type="NCBIfam" id="NF002773">
    <property type="entry name" value="PRK02866.1"/>
    <property type="match status" value="1"/>
</dbReference>
<dbReference type="EC" id="4.2.1.104" evidence="3"/>
<sequence length="147" mass="16576">MNRTDVTEKIISTKVTKGLTWSEIAKRVGQSEAWTTALCLGQMTADSEHAKVLGEIFGLTAEEQQWLQVPPYRGSLPTQVPTDPLIYRWYEVVNVYGSTIKELIHEKFGDGIMSAIDFSIELDRQPDPKGDRVNVVLSGKFLPYKPY</sequence>
<dbReference type="Pfam" id="PF21291">
    <property type="entry name" value="CYNS_N"/>
    <property type="match status" value="1"/>
</dbReference>
<dbReference type="PIRSF" id="PIRSF001263">
    <property type="entry name" value="Cyanate_hydratas"/>
    <property type="match status" value="1"/>
</dbReference>
<reference evidence="5 6" key="1">
    <citation type="submission" date="2018-11" db="EMBL/GenBank/DDBJ databases">
        <title>Genome sequencing of Lautropia sp. KCOM 2505 (= ChDC F240).</title>
        <authorList>
            <person name="Kook J.-K."/>
            <person name="Park S.-N."/>
            <person name="Lim Y.K."/>
        </authorList>
    </citation>
    <scope>NUCLEOTIDE SEQUENCE [LARGE SCALE GENOMIC DNA]</scope>
    <source>
        <strain evidence="5 6">KCOM 2505</strain>
    </source>
</reference>
<dbReference type="SUPFAM" id="SSF55234">
    <property type="entry name" value="Cyanase C-terminal domain"/>
    <property type="match status" value="1"/>
</dbReference>
<feature type="active site" evidence="3">
    <location>
        <position position="88"/>
    </location>
</feature>
<proteinExistence type="inferred from homology"/>
<feature type="active site" evidence="3">
    <location>
        <position position="114"/>
    </location>
</feature>
<dbReference type="AlphaFoldDB" id="A0A3R8NAC0"/>
<dbReference type="SMART" id="SM01116">
    <property type="entry name" value="Cyanate_lyase"/>
    <property type="match status" value="1"/>
</dbReference>
<comment type="function">
    <text evidence="1 3">Catalyzes the reaction of cyanate with bicarbonate to produce ammonia and carbon dioxide.</text>
</comment>
<dbReference type="RefSeq" id="WP_125096247.1">
    <property type="nucleotide sequence ID" value="NZ_RRUE01000002.1"/>
</dbReference>
<evidence type="ECO:0000313" key="5">
    <source>
        <dbReference type="EMBL" id="RRN44053.1"/>
    </source>
</evidence>
<dbReference type="Gene3D" id="3.30.1160.10">
    <property type="entry name" value="Cyanate lyase, C-terminal domain"/>
    <property type="match status" value="1"/>
</dbReference>
<keyword evidence="6" id="KW-1185">Reference proteome</keyword>
<dbReference type="OrthoDB" id="9785870at2"/>
<dbReference type="InterPro" id="IPR048564">
    <property type="entry name" value="CYNS_N"/>
</dbReference>
<protein>
    <recommendedName>
        <fullName evidence="3">Cyanate hydratase</fullName>
        <shortName evidence="3">Cyanase</shortName>
        <ecNumber evidence="3">4.2.1.104</ecNumber>
    </recommendedName>
    <alternativeName>
        <fullName evidence="3">Cyanate hydrolase</fullName>
    </alternativeName>
    <alternativeName>
        <fullName evidence="3">Cyanate lyase</fullName>
    </alternativeName>
</protein>
<dbReference type="GO" id="GO:0008824">
    <property type="term" value="F:cyanate hydratase activity"/>
    <property type="evidence" value="ECO:0007669"/>
    <property type="project" value="UniProtKB-UniRule"/>
</dbReference>
<feature type="domain" description="Cyanate lyase C-terminal" evidence="4">
    <location>
        <begin position="75"/>
        <end position="147"/>
    </location>
</feature>
<accession>A0A3R8NAC0</accession>
<dbReference type="InterPro" id="IPR010982">
    <property type="entry name" value="Lambda_DNA-bd_dom_sf"/>
</dbReference>
<dbReference type="HAMAP" id="MF_00535">
    <property type="entry name" value="Cyanate_hydrat"/>
    <property type="match status" value="1"/>
</dbReference>
<evidence type="ECO:0000256" key="1">
    <source>
        <dbReference type="ARBA" id="ARBA00003561"/>
    </source>
</evidence>
<evidence type="ECO:0000259" key="4">
    <source>
        <dbReference type="SMART" id="SM01116"/>
    </source>
</evidence>
<comment type="caution">
    <text evidence="5">The sequence shown here is derived from an EMBL/GenBank/DDBJ whole genome shotgun (WGS) entry which is preliminary data.</text>
</comment>
<dbReference type="NCBIfam" id="TIGR00673">
    <property type="entry name" value="cynS"/>
    <property type="match status" value="1"/>
</dbReference>
<evidence type="ECO:0000256" key="2">
    <source>
        <dbReference type="ARBA" id="ARBA00023239"/>
    </source>
</evidence>
<comment type="catalytic activity">
    <reaction evidence="3">
        <text>cyanate + hydrogencarbonate + 3 H(+) = NH4(+) + 2 CO2</text>
        <dbReference type="Rhea" id="RHEA:11120"/>
        <dbReference type="ChEBI" id="CHEBI:15378"/>
        <dbReference type="ChEBI" id="CHEBI:16526"/>
        <dbReference type="ChEBI" id="CHEBI:17544"/>
        <dbReference type="ChEBI" id="CHEBI:28938"/>
        <dbReference type="ChEBI" id="CHEBI:29195"/>
        <dbReference type="EC" id="4.2.1.104"/>
    </reaction>
</comment>
<dbReference type="InterPro" id="IPR008076">
    <property type="entry name" value="Cyanase"/>
</dbReference>
<organism evidence="5 6">
    <name type="scientific">Lautropia dentalis</name>
    <dbReference type="NCBI Taxonomy" id="2490857"/>
    <lineage>
        <taxon>Bacteria</taxon>
        <taxon>Pseudomonadati</taxon>
        <taxon>Pseudomonadota</taxon>
        <taxon>Betaproteobacteria</taxon>
        <taxon>Burkholderiales</taxon>
        <taxon>Burkholderiaceae</taxon>
        <taxon>Lautropia</taxon>
    </lineage>
</organism>
<dbReference type="InterPro" id="IPR036581">
    <property type="entry name" value="Cyanate_lyase_C_sf"/>
</dbReference>
<dbReference type="CDD" id="cd00559">
    <property type="entry name" value="Cyanase_C"/>
    <property type="match status" value="1"/>
</dbReference>